<dbReference type="Proteomes" id="UP000606974">
    <property type="component" value="Unassembled WGS sequence"/>
</dbReference>
<keyword evidence="2" id="KW-1185">Reference proteome</keyword>
<gene>
    <name evidence="1" type="ORF">GJ744_004653</name>
</gene>
<dbReference type="EMBL" id="JAACFV010000020">
    <property type="protein sequence ID" value="KAF7511464.1"/>
    <property type="molecule type" value="Genomic_DNA"/>
</dbReference>
<dbReference type="OrthoDB" id="1577640at2759"/>
<dbReference type="GO" id="GO:0009116">
    <property type="term" value="P:nucleoside metabolic process"/>
    <property type="evidence" value="ECO:0007669"/>
    <property type="project" value="InterPro"/>
</dbReference>
<evidence type="ECO:0000313" key="1">
    <source>
        <dbReference type="EMBL" id="KAF7511464.1"/>
    </source>
</evidence>
<dbReference type="AlphaFoldDB" id="A0A8H7E5Q9"/>
<dbReference type="SUPFAM" id="SSF53167">
    <property type="entry name" value="Purine and uridine phosphorylases"/>
    <property type="match status" value="1"/>
</dbReference>
<proteinExistence type="predicted"/>
<organism evidence="1 2">
    <name type="scientific">Endocarpon pusillum</name>
    <dbReference type="NCBI Taxonomy" id="364733"/>
    <lineage>
        <taxon>Eukaryota</taxon>
        <taxon>Fungi</taxon>
        <taxon>Dikarya</taxon>
        <taxon>Ascomycota</taxon>
        <taxon>Pezizomycotina</taxon>
        <taxon>Eurotiomycetes</taxon>
        <taxon>Chaetothyriomycetidae</taxon>
        <taxon>Verrucariales</taxon>
        <taxon>Verrucariaceae</taxon>
        <taxon>Endocarpon</taxon>
    </lineage>
</organism>
<accession>A0A8H7E5Q9</accession>
<evidence type="ECO:0000313" key="2">
    <source>
        <dbReference type="Proteomes" id="UP000606974"/>
    </source>
</evidence>
<dbReference type="InterPro" id="IPR053137">
    <property type="entry name" value="NLR-like"/>
</dbReference>
<dbReference type="Gene3D" id="3.40.50.1580">
    <property type="entry name" value="Nucleoside phosphorylase domain"/>
    <property type="match status" value="1"/>
</dbReference>
<dbReference type="GO" id="GO:0003824">
    <property type="term" value="F:catalytic activity"/>
    <property type="evidence" value="ECO:0007669"/>
    <property type="project" value="InterPro"/>
</dbReference>
<name>A0A8H7E5Q9_9EURO</name>
<dbReference type="PANTHER" id="PTHR46082:SF11">
    <property type="entry name" value="AAA+ ATPASE DOMAIN-CONTAINING PROTEIN-RELATED"/>
    <property type="match status" value="1"/>
</dbReference>
<dbReference type="PANTHER" id="PTHR46082">
    <property type="entry name" value="ATP/GTP-BINDING PROTEIN-RELATED"/>
    <property type="match status" value="1"/>
</dbReference>
<protein>
    <recommendedName>
        <fullName evidence="3">Nucleoside phosphorylase domain-containing protein</fullName>
    </recommendedName>
</protein>
<evidence type="ECO:0008006" key="3">
    <source>
        <dbReference type="Google" id="ProtNLM"/>
    </source>
</evidence>
<reference evidence="1" key="1">
    <citation type="submission" date="2020-02" db="EMBL/GenBank/DDBJ databases">
        <authorList>
            <person name="Palmer J.M."/>
        </authorList>
    </citation>
    <scope>NUCLEOTIDE SEQUENCE</scope>
    <source>
        <strain evidence="1">EPUS1.4</strain>
        <tissue evidence="1">Thallus</tissue>
    </source>
</reference>
<dbReference type="InterPro" id="IPR035994">
    <property type="entry name" value="Nucleoside_phosphorylase_sf"/>
</dbReference>
<comment type="caution">
    <text evidence="1">The sequence shown here is derived from an EMBL/GenBank/DDBJ whole genome shotgun (WGS) entry which is preliminary data.</text>
</comment>
<sequence>MQSRYSFPTADHDQLFLASYTLQPGVTCERCDQQQMVSRPTRPDNEPRIHYGTIGSANIVVKNLVVRDELKGDMKILYVQMEAAGLMNDFPCLVIRGICDYADSHKNTR</sequence>